<dbReference type="EMBL" id="CAXAMN010016003">
    <property type="protein sequence ID" value="CAK9047176.1"/>
    <property type="molecule type" value="Genomic_DNA"/>
</dbReference>
<keyword evidence="3" id="KW-1185">Reference proteome</keyword>
<evidence type="ECO:0000256" key="1">
    <source>
        <dbReference type="SAM" id="MobiDB-lite"/>
    </source>
</evidence>
<organism evidence="2 3">
    <name type="scientific">Durusdinium trenchii</name>
    <dbReference type="NCBI Taxonomy" id="1381693"/>
    <lineage>
        <taxon>Eukaryota</taxon>
        <taxon>Sar</taxon>
        <taxon>Alveolata</taxon>
        <taxon>Dinophyceae</taxon>
        <taxon>Suessiales</taxon>
        <taxon>Symbiodiniaceae</taxon>
        <taxon>Durusdinium</taxon>
    </lineage>
</organism>
<name>A0ABP0M6N0_9DINO</name>
<sequence length="173" mass="18859">MDLSPSMLLKMGTARVLSEVLNSTEALNATRCGLPQLVQVPEIQSVVVVESCMSYDSLFGSTDRCFYDRNRTLAGGEVAVVGSGESELLMQQHGNGVCFAWGKTSYTSGGYSNSRKEFECKNRCLSLMEWTPLVAALKTRTGSPTRDSTLTPEPNSGKSPKCSYSLRLRVLEV</sequence>
<gene>
    <name evidence="2" type="ORF">CCMP2556_LOCUS24441</name>
</gene>
<protein>
    <submittedName>
        <fullName evidence="2">Uncharacterized protein</fullName>
    </submittedName>
</protein>
<feature type="compositionally biased region" description="Polar residues" evidence="1">
    <location>
        <begin position="140"/>
        <end position="158"/>
    </location>
</feature>
<feature type="region of interest" description="Disordered" evidence="1">
    <location>
        <begin position="139"/>
        <end position="161"/>
    </location>
</feature>
<evidence type="ECO:0000313" key="3">
    <source>
        <dbReference type="Proteomes" id="UP001642484"/>
    </source>
</evidence>
<evidence type="ECO:0000313" key="2">
    <source>
        <dbReference type="EMBL" id="CAK9047176.1"/>
    </source>
</evidence>
<comment type="caution">
    <text evidence="2">The sequence shown here is derived from an EMBL/GenBank/DDBJ whole genome shotgun (WGS) entry which is preliminary data.</text>
</comment>
<reference evidence="2 3" key="1">
    <citation type="submission" date="2024-02" db="EMBL/GenBank/DDBJ databases">
        <authorList>
            <person name="Chen Y."/>
            <person name="Shah S."/>
            <person name="Dougan E. K."/>
            <person name="Thang M."/>
            <person name="Chan C."/>
        </authorList>
    </citation>
    <scope>NUCLEOTIDE SEQUENCE [LARGE SCALE GENOMIC DNA]</scope>
</reference>
<dbReference type="Proteomes" id="UP001642484">
    <property type="component" value="Unassembled WGS sequence"/>
</dbReference>
<proteinExistence type="predicted"/>
<accession>A0ABP0M6N0</accession>